<proteinExistence type="inferred from homology"/>
<keyword evidence="6" id="KW-1185">Reference proteome</keyword>
<dbReference type="OMA" id="FSAVHWF"/>
<evidence type="ECO:0000256" key="1">
    <source>
        <dbReference type="ARBA" id="ARBA00008361"/>
    </source>
</evidence>
<dbReference type="PANTHER" id="PTHR44942">
    <property type="entry name" value="METHYLTRANSF_11 DOMAIN-CONTAINING PROTEIN"/>
    <property type="match status" value="1"/>
</dbReference>
<organism evidence="5 6">
    <name type="scientific">Folsomia candida</name>
    <name type="common">Springtail</name>
    <dbReference type="NCBI Taxonomy" id="158441"/>
    <lineage>
        <taxon>Eukaryota</taxon>
        <taxon>Metazoa</taxon>
        <taxon>Ecdysozoa</taxon>
        <taxon>Arthropoda</taxon>
        <taxon>Hexapoda</taxon>
        <taxon>Collembola</taxon>
        <taxon>Entomobryomorpha</taxon>
        <taxon>Isotomoidea</taxon>
        <taxon>Isotomidae</taxon>
        <taxon>Proisotominae</taxon>
        <taxon>Folsomia</taxon>
    </lineage>
</organism>
<evidence type="ECO:0000256" key="3">
    <source>
        <dbReference type="ARBA" id="ARBA00022679"/>
    </source>
</evidence>
<dbReference type="AlphaFoldDB" id="A0A226EHG7"/>
<accession>A0A226EHG7</accession>
<name>A0A226EHG7_FOLCA</name>
<evidence type="ECO:0000313" key="6">
    <source>
        <dbReference type="Proteomes" id="UP000198287"/>
    </source>
</evidence>
<sequence length="276" mass="31588">MSFRQFEEPSHASLYRKYREKPPEHLIERIIQFLKEKYSGPLNLVVDLGCGSGQCTFFLAKYFNKVLGTDISEAQINEALEESSVRKCDNIEFRVSRAEEIALADKSVQLITACVSAHWFDLEKVYEEGRRVLCPGGVMAFLCMDGLIAEQGNDLQRNLEFANIMEYANSKIEPYYAPPVAHAFNKYRDITIPYDDLTREYGYEMSSTANLSMILGAIRSFSAFQTLCKVKGLEEGESFIQQVKTRFLDVANVPNDNINENVFTIKRRYFVVMARV</sequence>
<keyword evidence="2 5" id="KW-0489">Methyltransferase</keyword>
<dbReference type="CDD" id="cd02440">
    <property type="entry name" value="AdoMet_MTases"/>
    <property type="match status" value="1"/>
</dbReference>
<reference evidence="5 6" key="1">
    <citation type="submission" date="2015-12" db="EMBL/GenBank/DDBJ databases">
        <title>The genome of Folsomia candida.</title>
        <authorList>
            <person name="Faddeeva A."/>
            <person name="Derks M.F."/>
            <person name="Anvar Y."/>
            <person name="Smit S."/>
            <person name="Van Straalen N."/>
            <person name="Roelofs D."/>
        </authorList>
    </citation>
    <scope>NUCLEOTIDE SEQUENCE [LARGE SCALE GENOMIC DNA]</scope>
    <source>
        <strain evidence="5 6">VU population</strain>
        <tissue evidence="5">Whole body</tissue>
    </source>
</reference>
<dbReference type="Gene3D" id="3.40.50.150">
    <property type="entry name" value="Vaccinia Virus protein VP39"/>
    <property type="match status" value="1"/>
</dbReference>
<dbReference type="EMBL" id="LNIX01000003">
    <property type="protein sequence ID" value="OXA56750.1"/>
    <property type="molecule type" value="Genomic_DNA"/>
</dbReference>
<evidence type="ECO:0000256" key="2">
    <source>
        <dbReference type="ARBA" id="ARBA00022603"/>
    </source>
</evidence>
<dbReference type="STRING" id="158441.A0A226EHG7"/>
<dbReference type="OrthoDB" id="8123669at2759"/>
<comment type="caution">
    <text evidence="5">The sequence shown here is derived from an EMBL/GenBank/DDBJ whole genome shotgun (WGS) entry which is preliminary data.</text>
</comment>
<keyword evidence="3 5" id="KW-0808">Transferase</keyword>
<comment type="similarity">
    <text evidence="1">Belongs to the methyltransferase superfamily.</text>
</comment>
<dbReference type="GO" id="GO:0032259">
    <property type="term" value="P:methylation"/>
    <property type="evidence" value="ECO:0007669"/>
    <property type="project" value="UniProtKB-KW"/>
</dbReference>
<dbReference type="InterPro" id="IPR051052">
    <property type="entry name" value="Diverse_substrate_MTase"/>
</dbReference>
<dbReference type="SUPFAM" id="SSF53335">
    <property type="entry name" value="S-adenosyl-L-methionine-dependent methyltransferases"/>
    <property type="match status" value="1"/>
</dbReference>
<dbReference type="Proteomes" id="UP000198287">
    <property type="component" value="Unassembled WGS sequence"/>
</dbReference>
<gene>
    <name evidence="5" type="ORF">Fcan01_07757</name>
</gene>
<evidence type="ECO:0000313" key="5">
    <source>
        <dbReference type="EMBL" id="OXA56750.1"/>
    </source>
</evidence>
<dbReference type="InterPro" id="IPR013216">
    <property type="entry name" value="Methyltransf_11"/>
</dbReference>
<dbReference type="Pfam" id="PF08241">
    <property type="entry name" value="Methyltransf_11"/>
    <property type="match status" value="1"/>
</dbReference>
<dbReference type="GO" id="GO:0008757">
    <property type="term" value="F:S-adenosylmethionine-dependent methyltransferase activity"/>
    <property type="evidence" value="ECO:0007669"/>
    <property type="project" value="InterPro"/>
</dbReference>
<feature type="domain" description="Methyltransferase type 11" evidence="4">
    <location>
        <begin position="46"/>
        <end position="141"/>
    </location>
</feature>
<dbReference type="PANTHER" id="PTHR44942:SF4">
    <property type="entry name" value="METHYLTRANSFERASE TYPE 11 DOMAIN-CONTAINING PROTEIN"/>
    <property type="match status" value="1"/>
</dbReference>
<evidence type="ECO:0000259" key="4">
    <source>
        <dbReference type="Pfam" id="PF08241"/>
    </source>
</evidence>
<protein>
    <submittedName>
        <fullName evidence="5">Putative S-adenosylmethionine-dependent methyltransferase CRG1</fullName>
    </submittedName>
</protein>
<dbReference type="InterPro" id="IPR029063">
    <property type="entry name" value="SAM-dependent_MTases_sf"/>
</dbReference>